<keyword evidence="2" id="KW-1133">Transmembrane helix</keyword>
<feature type="transmembrane region" description="Helical" evidence="2">
    <location>
        <begin position="194"/>
        <end position="216"/>
    </location>
</feature>
<proteinExistence type="predicted"/>
<keyword evidence="2" id="KW-0812">Transmembrane</keyword>
<name>A0A8H3QTP6_9GLOM</name>
<gene>
    <name evidence="3" type="ORF">RCL2_001571600</name>
</gene>
<dbReference type="OrthoDB" id="2351351at2759"/>
<comment type="caution">
    <text evidence="3">The sequence shown here is derived from an EMBL/GenBank/DDBJ whole genome shotgun (WGS) entry which is preliminary data.</text>
</comment>
<feature type="transmembrane region" description="Helical" evidence="2">
    <location>
        <begin position="54"/>
        <end position="72"/>
    </location>
</feature>
<dbReference type="EMBL" id="BLAL01000182">
    <property type="protein sequence ID" value="GES88789.1"/>
    <property type="molecule type" value="Genomic_DNA"/>
</dbReference>
<evidence type="ECO:0000256" key="2">
    <source>
        <dbReference type="SAM" id="Phobius"/>
    </source>
</evidence>
<protein>
    <submittedName>
        <fullName evidence="3">Uncharacterized protein</fullName>
    </submittedName>
</protein>
<evidence type="ECO:0000313" key="4">
    <source>
        <dbReference type="Proteomes" id="UP000615446"/>
    </source>
</evidence>
<accession>A0A8H3QTP6</accession>
<dbReference type="AlphaFoldDB" id="A0A8H3QTP6"/>
<keyword evidence="2" id="KW-0472">Membrane</keyword>
<sequence length="231" mass="27176">MFHKLHMISDSSSYDKYSNNNNKRQQKKNQNERRRKKINARGLISIKQIYKDAAYKKFLTIIVTLVIVALEITEHRKLSFFTQSFGLSIEDYQSVKSNLFGIKIFFYIVIVITIIVNGIQFFKFNTLWREGPFVRDIVFGIGFSLLWIVAGLTNIYAYYFAPEITCPGYFTSDFQPFALRSEIPWELQLKCKSYLSITALAWLNIVIFLLSTILYWKLWVDKRNNLNQSNI</sequence>
<feature type="transmembrane region" description="Helical" evidence="2">
    <location>
        <begin position="104"/>
        <end position="125"/>
    </location>
</feature>
<feature type="compositionally biased region" description="Low complexity" evidence="1">
    <location>
        <begin position="9"/>
        <end position="23"/>
    </location>
</feature>
<evidence type="ECO:0000313" key="3">
    <source>
        <dbReference type="EMBL" id="GES88789.1"/>
    </source>
</evidence>
<dbReference type="Proteomes" id="UP000615446">
    <property type="component" value="Unassembled WGS sequence"/>
</dbReference>
<feature type="transmembrane region" description="Helical" evidence="2">
    <location>
        <begin position="137"/>
        <end position="159"/>
    </location>
</feature>
<evidence type="ECO:0000256" key="1">
    <source>
        <dbReference type="SAM" id="MobiDB-lite"/>
    </source>
</evidence>
<feature type="region of interest" description="Disordered" evidence="1">
    <location>
        <begin position="1"/>
        <end position="35"/>
    </location>
</feature>
<reference evidence="3" key="1">
    <citation type="submission" date="2019-10" db="EMBL/GenBank/DDBJ databases">
        <title>Conservation and host-specific expression of non-tandemly repeated heterogenous ribosome RNA gene in arbuscular mycorrhizal fungi.</title>
        <authorList>
            <person name="Maeda T."/>
            <person name="Kobayashi Y."/>
            <person name="Nakagawa T."/>
            <person name="Ezawa T."/>
            <person name="Yamaguchi K."/>
            <person name="Bino T."/>
            <person name="Nishimoto Y."/>
            <person name="Shigenobu S."/>
            <person name="Kawaguchi M."/>
        </authorList>
    </citation>
    <scope>NUCLEOTIDE SEQUENCE</scope>
    <source>
        <strain evidence="3">HR1</strain>
    </source>
</reference>
<organism evidence="3 4">
    <name type="scientific">Rhizophagus clarus</name>
    <dbReference type="NCBI Taxonomy" id="94130"/>
    <lineage>
        <taxon>Eukaryota</taxon>
        <taxon>Fungi</taxon>
        <taxon>Fungi incertae sedis</taxon>
        <taxon>Mucoromycota</taxon>
        <taxon>Glomeromycotina</taxon>
        <taxon>Glomeromycetes</taxon>
        <taxon>Glomerales</taxon>
        <taxon>Glomeraceae</taxon>
        <taxon>Rhizophagus</taxon>
    </lineage>
</organism>